<reference evidence="2" key="1">
    <citation type="journal article" date="2005" name="Environ. Microbiol.">
        <title>Genetic and functional properties of uncultivated thermophilic crenarchaeotes from a subsurface gold mine as revealed by analysis of genome fragments.</title>
        <authorList>
            <person name="Nunoura T."/>
            <person name="Hirayama H."/>
            <person name="Takami H."/>
            <person name="Oida H."/>
            <person name="Nishi S."/>
            <person name="Shimamura S."/>
            <person name="Suzuki Y."/>
            <person name="Inagaki F."/>
            <person name="Takai K."/>
            <person name="Nealson K.H."/>
            <person name="Horikoshi K."/>
        </authorList>
    </citation>
    <scope>NUCLEOTIDE SEQUENCE</scope>
</reference>
<dbReference type="GO" id="GO:0045936">
    <property type="term" value="P:negative regulation of phosphate metabolic process"/>
    <property type="evidence" value="ECO:0007669"/>
    <property type="project" value="InterPro"/>
</dbReference>
<dbReference type="SUPFAM" id="SSF109755">
    <property type="entry name" value="PhoU-like"/>
    <property type="match status" value="1"/>
</dbReference>
<dbReference type="InterPro" id="IPR007159">
    <property type="entry name" value="SpoVT-AbrB_dom"/>
</dbReference>
<dbReference type="Pfam" id="PF04014">
    <property type="entry name" value="MazE_antitoxin"/>
    <property type="match status" value="1"/>
</dbReference>
<evidence type="ECO:0000259" key="1">
    <source>
        <dbReference type="SMART" id="SM00966"/>
    </source>
</evidence>
<proteinExistence type="predicted"/>
<dbReference type="GO" id="GO:0030643">
    <property type="term" value="P:intracellular phosphate ion homeostasis"/>
    <property type="evidence" value="ECO:0007669"/>
    <property type="project" value="InterPro"/>
</dbReference>
<accession>H5SSH5</accession>
<dbReference type="SMART" id="SM00966">
    <property type="entry name" value="SpoVT_AbrB"/>
    <property type="match status" value="1"/>
</dbReference>
<evidence type="ECO:0000313" key="2">
    <source>
        <dbReference type="EMBL" id="BAL59111.1"/>
    </source>
</evidence>
<dbReference type="AlphaFoldDB" id="H5SSH5"/>
<dbReference type="Gene3D" id="1.20.58.220">
    <property type="entry name" value="Phosphate transport system protein phou homolog 2, domain 2"/>
    <property type="match status" value="2"/>
</dbReference>
<name>H5SSH5_ACEAU</name>
<dbReference type="InterPro" id="IPR028366">
    <property type="entry name" value="PhoU"/>
</dbReference>
<organism evidence="2">
    <name type="scientific">Acetithermum autotrophicum</name>
    <dbReference type="NCBI Taxonomy" id="1446466"/>
    <lineage>
        <taxon>Bacteria</taxon>
        <taxon>Candidatus Bipolaricaulota</taxon>
        <taxon>Candidatus Acetithermum</taxon>
    </lineage>
</organism>
<reference evidence="2" key="2">
    <citation type="journal article" date="2012" name="PLoS ONE">
        <title>A Deeply Branching Thermophilic Bacterium with an Ancient Acetyl-CoA Pathway Dominates a Subsurface Ecosystem.</title>
        <authorList>
            <person name="Takami H."/>
            <person name="Noguchi H."/>
            <person name="Takaki Y."/>
            <person name="Uchiyama I."/>
            <person name="Toyoda A."/>
            <person name="Nishi S."/>
            <person name="Chee G.-J."/>
            <person name="Arai W."/>
            <person name="Nunoura T."/>
            <person name="Itoh T."/>
            <person name="Hattori M."/>
            <person name="Takai K."/>
        </authorList>
    </citation>
    <scope>NUCLEOTIDE SEQUENCE</scope>
</reference>
<sequence>METRRVQITGGATFMVTLPKDWAEAQKLHAGAEIELHPHAPDLLILRPHRDSQPSRGVLQINAKTGDTLMRAFISMYVAGFDIIEVRGERITPEQRQTIRKVTQALIGPEIMEESRDSIVIHNLLNLAELSAPKTLDRIFLMVHDMFGDAVRAAAEHDAELAHDIAARDEDVDRLYLMLYRQFRIVLCDLLAEEAVGVSRVKLFDTHTVARQLERVADHAVKIAHVTTSLEAKPPAKVAEALRKGGDQVTALLRESVDAFRREDPDLASRVIDTALGLEDRLMKAVKLLWDLDPHEAQLIGIAFDSIGRVKDYSINIAETALNTAAPMP</sequence>
<dbReference type="InterPro" id="IPR026022">
    <property type="entry name" value="PhoU_dom"/>
</dbReference>
<feature type="domain" description="SpoVT-AbrB" evidence="1">
    <location>
        <begin position="8"/>
        <end position="54"/>
    </location>
</feature>
<dbReference type="InterPro" id="IPR038078">
    <property type="entry name" value="PhoU-like_sf"/>
</dbReference>
<dbReference type="PANTHER" id="PTHR42930:SF6">
    <property type="entry name" value="PHOSPHATE REGULATORY PROTEIN-LIKE PROTEIN"/>
    <property type="match status" value="1"/>
</dbReference>
<dbReference type="EMBL" id="AP011802">
    <property type="protein sequence ID" value="BAL59111.1"/>
    <property type="molecule type" value="Genomic_DNA"/>
</dbReference>
<dbReference type="GO" id="GO:0003677">
    <property type="term" value="F:DNA binding"/>
    <property type="evidence" value="ECO:0007669"/>
    <property type="project" value="InterPro"/>
</dbReference>
<dbReference type="PANTHER" id="PTHR42930">
    <property type="entry name" value="PHOSPHATE-SPECIFIC TRANSPORT SYSTEM ACCESSORY PROTEIN PHOU"/>
    <property type="match status" value="1"/>
</dbReference>
<gene>
    <name evidence="2" type="ORF">HGMM_OP3C266</name>
</gene>
<dbReference type="Pfam" id="PF01895">
    <property type="entry name" value="PhoU"/>
    <property type="match status" value="1"/>
</dbReference>
<protein>
    <submittedName>
        <fullName evidence="2">Phosphate transport system regulatory protein PhoU</fullName>
    </submittedName>
</protein>